<protein>
    <submittedName>
        <fullName evidence="1">Uncharacterized protein</fullName>
    </submittedName>
</protein>
<reference evidence="1" key="1">
    <citation type="journal article" date="2021" name="Mol. Plant Microbe Interact.">
        <title>Telomere to telomere genome assembly of Fusarium musae F31, causal agent of crown rot disease of banana.</title>
        <authorList>
            <person name="Degradi L."/>
            <person name="Tava V."/>
            <person name="Kunova A."/>
            <person name="Cortesi P."/>
            <person name="Saracchi M."/>
            <person name="Pasquali M."/>
        </authorList>
    </citation>
    <scope>NUCLEOTIDE SEQUENCE</scope>
    <source>
        <strain evidence="1">F31</strain>
    </source>
</reference>
<evidence type="ECO:0000313" key="1">
    <source>
        <dbReference type="EMBL" id="KAG9502077.1"/>
    </source>
</evidence>
<dbReference type="GeneID" id="68315649"/>
<organism evidence="1 2">
    <name type="scientific">Fusarium musae</name>
    <dbReference type="NCBI Taxonomy" id="1042133"/>
    <lineage>
        <taxon>Eukaryota</taxon>
        <taxon>Fungi</taxon>
        <taxon>Dikarya</taxon>
        <taxon>Ascomycota</taxon>
        <taxon>Pezizomycotina</taxon>
        <taxon>Sordariomycetes</taxon>
        <taxon>Hypocreomycetidae</taxon>
        <taxon>Hypocreales</taxon>
        <taxon>Nectriaceae</taxon>
        <taxon>Fusarium</taxon>
    </lineage>
</organism>
<accession>A0A9P8DHW8</accession>
<evidence type="ECO:0000313" key="2">
    <source>
        <dbReference type="Proteomes" id="UP000827133"/>
    </source>
</evidence>
<sequence>MAQRFDFPICSGINAYTRIQALRLAHPLIFYLNFESGTYYYSEQPSGKTEFDEDGFPLPVGQPTQVKVDVSGWSLAFFVDFPFKRMATVPDKIRNTIELPGSYSVSQLLIDFGTPEILNVAWDHCNTPGVPETQKATCRAEIRMFLDAPSDGKTTEQRLEDMSEKAPHFPPTSVRLQTINYRPDGKKIQDGGERSDHNAFLFTEMTHSRKMPNQDLQWSGDWFYGGIGGTLAMSRGIFLDQYLAEKLQPAMSGPWRMANHIGNTCTESDGYTLKVQFRGDKEWVLKRPQDASLNMERGTGAQLA</sequence>
<dbReference type="EMBL" id="JAHBCI010000005">
    <property type="protein sequence ID" value="KAG9502077.1"/>
    <property type="molecule type" value="Genomic_DNA"/>
</dbReference>
<keyword evidence="2" id="KW-1185">Reference proteome</keyword>
<dbReference type="KEGG" id="fmu:J7337_007793"/>
<gene>
    <name evidence="1" type="ORF">J7337_007793</name>
</gene>
<comment type="caution">
    <text evidence="1">The sequence shown here is derived from an EMBL/GenBank/DDBJ whole genome shotgun (WGS) entry which is preliminary data.</text>
</comment>
<name>A0A9P8DHW8_9HYPO</name>
<dbReference type="Proteomes" id="UP000827133">
    <property type="component" value="Unassembled WGS sequence"/>
</dbReference>
<proteinExistence type="predicted"/>
<dbReference type="AlphaFoldDB" id="A0A9P8DHW8"/>
<dbReference type="RefSeq" id="XP_044681077.1">
    <property type="nucleotide sequence ID" value="XM_044825420.1"/>
</dbReference>